<accession>A0A2T4DRB6</accession>
<organism evidence="1 2">
    <name type="scientific">Marivirga lumbricoides</name>
    <dbReference type="NCBI Taxonomy" id="1046115"/>
    <lineage>
        <taxon>Bacteria</taxon>
        <taxon>Pseudomonadati</taxon>
        <taxon>Bacteroidota</taxon>
        <taxon>Cytophagia</taxon>
        <taxon>Cytophagales</taxon>
        <taxon>Marivirgaceae</taxon>
        <taxon>Marivirga</taxon>
    </lineage>
</organism>
<dbReference type="AlphaFoldDB" id="A0A2T4DRB6"/>
<protein>
    <submittedName>
        <fullName evidence="1">Uncharacterized protein</fullName>
    </submittedName>
</protein>
<comment type="caution">
    <text evidence="1">The sequence shown here is derived from an EMBL/GenBank/DDBJ whole genome shotgun (WGS) entry which is preliminary data.</text>
</comment>
<reference evidence="1 2" key="1">
    <citation type="submission" date="2018-03" db="EMBL/GenBank/DDBJ databases">
        <title>Cross-interface Injection: A General Nanoliter Liquid Handling Method Applied to Single Cells Genome Amplification Automated Nanoliter Liquid Handling Applied to Single Cell Multiple Displacement Amplification.</title>
        <authorList>
            <person name="Yun J."/>
            <person name="Xu P."/>
            <person name="Xu J."/>
            <person name="Dai X."/>
            <person name="Wang Y."/>
            <person name="Zheng X."/>
            <person name="Cao C."/>
            <person name="Yi Q."/>
            <person name="Zhu Y."/>
            <person name="Wang L."/>
            <person name="Dong Z."/>
            <person name="Huang Y."/>
            <person name="Huang L."/>
            <person name="Du W."/>
        </authorList>
    </citation>
    <scope>NUCLEOTIDE SEQUENCE [LARGE SCALE GENOMIC DNA]</scope>
    <source>
        <strain evidence="1 2">Z-D1-2</strain>
    </source>
</reference>
<sequence length="90" mass="10736">MPKYDKREVKASVSNLSKQELKWALPYIDSLEFDMFYEQALSDQELRRDDRMQLIKTHIAHVVFMLIAASEVEAKKRRPHLKMKCIKKLK</sequence>
<dbReference type="Proteomes" id="UP000240608">
    <property type="component" value="Unassembled WGS sequence"/>
</dbReference>
<gene>
    <name evidence="1" type="ORF">C9994_07940</name>
</gene>
<evidence type="ECO:0000313" key="1">
    <source>
        <dbReference type="EMBL" id="PTB96326.1"/>
    </source>
</evidence>
<dbReference type="EMBL" id="PYVU01000056">
    <property type="protein sequence ID" value="PTB96326.1"/>
    <property type="molecule type" value="Genomic_DNA"/>
</dbReference>
<evidence type="ECO:0000313" key="2">
    <source>
        <dbReference type="Proteomes" id="UP000240608"/>
    </source>
</evidence>
<proteinExistence type="predicted"/>
<name>A0A2T4DRB6_9BACT</name>